<comment type="caution">
    <text evidence="2">The sequence shown here is derived from an EMBL/GenBank/DDBJ whole genome shotgun (WGS) entry which is preliminary data.</text>
</comment>
<evidence type="ECO:0000313" key="2">
    <source>
        <dbReference type="EMBL" id="RDV04952.1"/>
    </source>
</evidence>
<dbReference type="Proteomes" id="UP000263993">
    <property type="component" value="Unassembled WGS sequence"/>
</dbReference>
<name>A0A371BBL2_9BRAD</name>
<reference evidence="3" key="1">
    <citation type="submission" date="2018-08" db="EMBL/GenBank/DDBJ databases">
        <authorList>
            <person name="Kim S.-J."/>
            <person name="Jung G.-Y."/>
        </authorList>
    </citation>
    <scope>NUCLEOTIDE SEQUENCE [LARGE SCALE GENOMIC DNA]</scope>
    <source>
        <strain evidence="3">GY_H</strain>
    </source>
</reference>
<sequence>MSVPPDSSSPFKAFIRQVPALLLTPVPLALLQPVLNRIATHVAGARPELFDRLGPHAGKRFLIDPVDFPFVLVLTPERKAPRLNAHRRHERPAHDAAIAGTFANLLDMIDGTLDGDAMFFSRDLAVSGDTEAIVALRNALDDFEGSALAAAIGSFGPFAGPASFVLSGFRASRGAGS</sequence>
<dbReference type="Pfam" id="PF02036">
    <property type="entry name" value="SCP2"/>
    <property type="match status" value="1"/>
</dbReference>
<evidence type="ECO:0000313" key="3">
    <source>
        <dbReference type="Proteomes" id="UP000263993"/>
    </source>
</evidence>
<organism evidence="2 3">
    <name type="scientific">Undibacter mobilis</name>
    <dbReference type="NCBI Taxonomy" id="2292256"/>
    <lineage>
        <taxon>Bacteria</taxon>
        <taxon>Pseudomonadati</taxon>
        <taxon>Pseudomonadota</taxon>
        <taxon>Alphaproteobacteria</taxon>
        <taxon>Hyphomicrobiales</taxon>
        <taxon>Nitrobacteraceae</taxon>
        <taxon>Undibacter</taxon>
    </lineage>
</organism>
<dbReference type="OrthoDB" id="8479080at2"/>
<dbReference type="EMBL" id="QRGO01000001">
    <property type="protein sequence ID" value="RDV04952.1"/>
    <property type="molecule type" value="Genomic_DNA"/>
</dbReference>
<dbReference type="SUPFAM" id="SSF55718">
    <property type="entry name" value="SCP-like"/>
    <property type="match status" value="1"/>
</dbReference>
<evidence type="ECO:0000259" key="1">
    <source>
        <dbReference type="Pfam" id="PF02036"/>
    </source>
</evidence>
<dbReference type="AlphaFoldDB" id="A0A371BBL2"/>
<gene>
    <name evidence="2" type="ORF">DXH78_10485</name>
</gene>
<dbReference type="InterPro" id="IPR003033">
    <property type="entry name" value="SCP2_sterol-bd_dom"/>
</dbReference>
<proteinExistence type="predicted"/>
<keyword evidence="3" id="KW-1185">Reference proteome</keyword>
<feature type="domain" description="SCP2" evidence="1">
    <location>
        <begin position="47"/>
        <end position="141"/>
    </location>
</feature>
<protein>
    <recommendedName>
        <fullName evidence="1">SCP2 domain-containing protein</fullName>
    </recommendedName>
</protein>
<dbReference type="InterPro" id="IPR036527">
    <property type="entry name" value="SCP2_sterol-bd_dom_sf"/>
</dbReference>
<accession>A0A371BBL2</accession>